<reference evidence="4" key="3">
    <citation type="submission" date="2015-06" db="UniProtKB">
        <authorList>
            <consortium name="EnsemblProtists"/>
        </authorList>
    </citation>
    <scope>IDENTIFICATION</scope>
</reference>
<dbReference type="PaxDb" id="55529-EKX37349"/>
<keyword evidence="2" id="KW-0732">Signal</keyword>
<evidence type="ECO:0000313" key="4">
    <source>
        <dbReference type="EnsemblProtists" id="EKX37349"/>
    </source>
</evidence>
<dbReference type="Proteomes" id="UP000011087">
    <property type="component" value="Unassembled WGS sequence"/>
</dbReference>
<gene>
    <name evidence="3" type="ORF">GUITHDRAFT_145047</name>
</gene>
<reference evidence="3 5" key="1">
    <citation type="journal article" date="2012" name="Nature">
        <title>Algal genomes reveal evolutionary mosaicism and the fate of nucleomorphs.</title>
        <authorList>
            <consortium name="DOE Joint Genome Institute"/>
            <person name="Curtis B.A."/>
            <person name="Tanifuji G."/>
            <person name="Burki F."/>
            <person name="Gruber A."/>
            <person name="Irimia M."/>
            <person name="Maruyama S."/>
            <person name="Arias M.C."/>
            <person name="Ball S.G."/>
            <person name="Gile G.H."/>
            <person name="Hirakawa Y."/>
            <person name="Hopkins J.F."/>
            <person name="Kuo A."/>
            <person name="Rensing S.A."/>
            <person name="Schmutz J."/>
            <person name="Symeonidi A."/>
            <person name="Elias M."/>
            <person name="Eveleigh R.J."/>
            <person name="Herman E.K."/>
            <person name="Klute M.J."/>
            <person name="Nakayama T."/>
            <person name="Obornik M."/>
            <person name="Reyes-Prieto A."/>
            <person name="Armbrust E.V."/>
            <person name="Aves S.J."/>
            <person name="Beiko R.G."/>
            <person name="Coutinho P."/>
            <person name="Dacks J.B."/>
            <person name="Durnford D.G."/>
            <person name="Fast N.M."/>
            <person name="Green B.R."/>
            <person name="Grisdale C.J."/>
            <person name="Hempel F."/>
            <person name="Henrissat B."/>
            <person name="Hoppner M.P."/>
            <person name="Ishida K."/>
            <person name="Kim E."/>
            <person name="Koreny L."/>
            <person name="Kroth P.G."/>
            <person name="Liu Y."/>
            <person name="Malik S.B."/>
            <person name="Maier U.G."/>
            <person name="McRose D."/>
            <person name="Mock T."/>
            <person name="Neilson J.A."/>
            <person name="Onodera N.T."/>
            <person name="Poole A.M."/>
            <person name="Pritham E.J."/>
            <person name="Richards T.A."/>
            <person name="Rocap G."/>
            <person name="Roy S.W."/>
            <person name="Sarai C."/>
            <person name="Schaack S."/>
            <person name="Shirato S."/>
            <person name="Slamovits C.H."/>
            <person name="Spencer D.F."/>
            <person name="Suzuki S."/>
            <person name="Worden A.Z."/>
            <person name="Zauner S."/>
            <person name="Barry K."/>
            <person name="Bell C."/>
            <person name="Bharti A.K."/>
            <person name="Crow J.A."/>
            <person name="Grimwood J."/>
            <person name="Kramer R."/>
            <person name="Lindquist E."/>
            <person name="Lucas S."/>
            <person name="Salamov A."/>
            <person name="McFadden G.I."/>
            <person name="Lane C.E."/>
            <person name="Keeling P.J."/>
            <person name="Gray M.W."/>
            <person name="Grigoriev I.V."/>
            <person name="Archibald J.M."/>
        </authorList>
    </citation>
    <scope>NUCLEOTIDE SEQUENCE</scope>
    <source>
        <strain evidence="3 5">CCMP2712</strain>
    </source>
</reference>
<proteinExistence type="predicted"/>
<feature type="region of interest" description="Disordered" evidence="1">
    <location>
        <begin position="241"/>
        <end position="269"/>
    </location>
</feature>
<evidence type="ECO:0000313" key="3">
    <source>
        <dbReference type="EMBL" id="EKX37349.1"/>
    </source>
</evidence>
<dbReference type="HOGENOM" id="CLU_1036056_0_0_1"/>
<reference evidence="5" key="2">
    <citation type="submission" date="2012-11" db="EMBL/GenBank/DDBJ databases">
        <authorList>
            <person name="Kuo A."/>
            <person name="Curtis B.A."/>
            <person name="Tanifuji G."/>
            <person name="Burki F."/>
            <person name="Gruber A."/>
            <person name="Irimia M."/>
            <person name="Maruyama S."/>
            <person name="Arias M.C."/>
            <person name="Ball S.G."/>
            <person name="Gile G.H."/>
            <person name="Hirakawa Y."/>
            <person name="Hopkins J.F."/>
            <person name="Rensing S.A."/>
            <person name="Schmutz J."/>
            <person name="Symeonidi A."/>
            <person name="Elias M."/>
            <person name="Eveleigh R.J."/>
            <person name="Herman E.K."/>
            <person name="Klute M.J."/>
            <person name="Nakayama T."/>
            <person name="Obornik M."/>
            <person name="Reyes-Prieto A."/>
            <person name="Armbrust E.V."/>
            <person name="Aves S.J."/>
            <person name="Beiko R.G."/>
            <person name="Coutinho P."/>
            <person name="Dacks J.B."/>
            <person name="Durnford D.G."/>
            <person name="Fast N.M."/>
            <person name="Green B.R."/>
            <person name="Grisdale C."/>
            <person name="Hempe F."/>
            <person name="Henrissat B."/>
            <person name="Hoppner M.P."/>
            <person name="Ishida K.-I."/>
            <person name="Kim E."/>
            <person name="Koreny L."/>
            <person name="Kroth P.G."/>
            <person name="Liu Y."/>
            <person name="Malik S.-B."/>
            <person name="Maier U.G."/>
            <person name="McRose D."/>
            <person name="Mock T."/>
            <person name="Neilson J.A."/>
            <person name="Onodera N.T."/>
            <person name="Poole A.M."/>
            <person name="Pritham E.J."/>
            <person name="Richards T.A."/>
            <person name="Rocap G."/>
            <person name="Roy S.W."/>
            <person name="Sarai C."/>
            <person name="Schaack S."/>
            <person name="Shirato S."/>
            <person name="Slamovits C.H."/>
            <person name="Spencer D.F."/>
            <person name="Suzuki S."/>
            <person name="Worden A.Z."/>
            <person name="Zauner S."/>
            <person name="Barry K."/>
            <person name="Bell C."/>
            <person name="Bharti A.K."/>
            <person name="Crow J.A."/>
            <person name="Grimwood J."/>
            <person name="Kramer R."/>
            <person name="Lindquist E."/>
            <person name="Lucas S."/>
            <person name="Salamov A."/>
            <person name="McFadden G.I."/>
            <person name="Lane C.E."/>
            <person name="Keeling P.J."/>
            <person name="Gray M.W."/>
            <person name="Grigoriev I.V."/>
            <person name="Archibald J.M."/>
        </authorList>
    </citation>
    <scope>NUCLEOTIDE SEQUENCE</scope>
    <source>
        <strain evidence="5">CCMP2712</strain>
    </source>
</reference>
<evidence type="ECO:0000313" key="5">
    <source>
        <dbReference type="Proteomes" id="UP000011087"/>
    </source>
</evidence>
<name>L1IN91_GUITC</name>
<dbReference type="GeneID" id="17294069"/>
<sequence length="269" mass="29238">MLPWLLLSLQMLVTLRAAAGAGRCPDVASCEHVCMQVQGSSPFEHESHCSTSNGFGDEGGAAGKEGGCSRTMVIRLTGTRRSYGLRDDVFLHRTNCYLIKAPADDEALKVGLRRLSGSHGVLPTVFASTSNWPGETEEAALKFVLDDDDVAYAHVRLDPPVVVEEEGPGGEAESRTLFLKLQSAAVHEEDEESLESFDLEEGEGMSERSETMINSEDPAGEDETYERKSMFLLRLTGAGRQGRLLHDRDSQSQGHAREASNGQVDPKTV</sequence>
<dbReference type="KEGG" id="gtt:GUITHDRAFT_145047"/>
<protein>
    <submittedName>
        <fullName evidence="3 4">Uncharacterized protein</fullName>
    </submittedName>
</protein>
<feature type="compositionally biased region" description="Basic and acidic residues" evidence="1">
    <location>
        <begin position="244"/>
        <end position="258"/>
    </location>
</feature>
<dbReference type="EnsemblProtists" id="EKX37349">
    <property type="protein sequence ID" value="EKX37349"/>
    <property type="gene ID" value="GUITHDRAFT_145047"/>
</dbReference>
<feature type="compositionally biased region" description="Acidic residues" evidence="1">
    <location>
        <begin position="188"/>
        <end position="204"/>
    </location>
</feature>
<feature type="region of interest" description="Disordered" evidence="1">
    <location>
        <begin position="187"/>
        <end position="228"/>
    </location>
</feature>
<evidence type="ECO:0000256" key="2">
    <source>
        <dbReference type="SAM" id="SignalP"/>
    </source>
</evidence>
<dbReference type="RefSeq" id="XP_005824329.1">
    <property type="nucleotide sequence ID" value="XM_005824272.1"/>
</dbReference>
<keyword evidence="5" id="KW-1185">Reference proteome</keyword>
<feature type="signal peptide" evidence="2">
    <location>
        <begin position="1"/>
        <end position="20"/>
    </location>
</feature>
<accession>L1IN91</accession>
<evidence type="ECO:0000256" key="1">
    <source>
        <dbReference type="SAM" id="MobiDB-lite"/>
    </source>
</evidence>
<dbReference type="AlphaFoldDB" id="L1IN91"/>
<organism evidence="3">
    <name type="scientific">Guillardia theta (strain CCMP2712)</name>
    <name type="common">Cryptophyte</name>
    <dbReference type="NCBI Taxonomy" id="905079"/>
    <lineage>
        <taxon>Eukaryota</taxon>
        <taxon>Cryptophyceae</taxon>
        <taxon>Pyrenomonadales</taxon>
        <taxon>Geminigeraceae</taxon>
        <taxon>Guillardia</taxon>
    </lineage>
</organism>
<feature type="chain" id="PRO_5008770214" evidence="2">
    <location>
        <begin position="21"/>
        <end position="269"/>
    </location>
</feature>
<dbReference type="EMBL" id="JH993060">
    <property type="protein sequence ID" value="EKX37349.1"/>
    <property type="molecule type" value="Genomic_DNA"/>
</dbReference>